<evidence type="ECO:0000256" key="5">
    <source>
        <dbReference type="ARBA" id="ARBA00022927"/>
    </source>
</evidence>
<dbReference type="AlphaFoldDB" id="S0G6Z3"/>
<dbReference type="CDD" id="cd01129">
    <property type="entry name" value="PulE-GspE-like"/>
    <property type="match status" value="1"/>
</dbReference>
<dbReference type="Gene3D" id="3.40.50.300">
    <property type="entry name" value="P-loop containing nucleotide triphosphate hydrolases"/>
    <property type="match status" value="1"/>
</dbReference>
<gene>
    <name evidence="10" type="primary">gspE</name>
    <name evidence="10" type="ORF">Dpo_2c01450</name>
</gene>
<dbReference type="GO" id="GO:0015628">
    <property type="term" value="P:protein secretion by the type II secretion system"/>
    <property type="evidence" value="ECO:0007669"/>
    <property type="project" value="InterPro"/>
</dbReference>
<dbReference type="Pfam" id="PF05157">
    <property type="entry name" value="MshEN"/>
    <property type="match status" value="1"/>
</dbReference>
<dbReference type="GO" id="GO:0016887">
    <property type="term" value="F:ATP hydrolysis activity"/>
    <property type="evidence" value="ECO:0007669"/>
    <property type="project" value="TreeGrafter"/>
</dbReference>
<dbReference type="SUPFAM" id="SSF52540">
    <property type="entry name" value="P-loop containing nucleoside triphosphate hydrolases"/>
    <property type="match status" value="1"/>
</dbReference>
<evidence type="ECO:0000256" key="1">
    <source>
        <dbReference type="ARBA" id="ARBA00006611"/>
    </source>
</evidence>
<keyword evidence="11" id="KW-1185">Reference proteome</keyword>
<evidence type="ECO:0000256" key="8">
    <source>
        <dbReference type="ARBA" id="ARBA00034006"/>
    </source>
</evidence>
<dbReference type="FunFam" id="3.30.450.90:FF:000001">
    <property type="entry name" value="Type II secretion system ATPase GspE"/>
    <property type="match status" value="1"/>
</dbReference>
<dbReference type="Pfam" id="PF00437">
    <property type="entry name" value="T2SSE"/>
    <property type="match status" value="1"/>
</dbReference>
<dbReference type="OrthoDB" id="9805147at2"/>
<dbReference type="Proteomes" id="UP000014216">
    <property type="component" value="Unassembled WGS sequence"/>
</dbReference>
<comment type="similarity">
    <text evidence="1">Belongs to the GSP E family.</text>
</comment>
<keyword evidence="6" id="KW-1278">Translocase</keyword>
<keyword evidence="4" id="KW-0067">ATP-binding</keyword>
<dbReference type="GO" id="GO:0005886">
    <property type="term" value="C:plasma membrane"/>
    <property type="evidence" value="ECO:0007669"/>
    <property type="project" value="TreeGrafter"/>
</dbReference>
<dbReference type="PROSITE" id="PS00662">
    <property type="entry name" value="T2SP_E"/>
    <property type="match status" value="1"/>
</dbReference>
<keyword evidence="5" id="KW-0653">Protein transport</keyword>
<keyword evidence="2" id="KW-0813">Transport</keyword>
<evidence type="ECO:0000313" key="11">
    <source>
        <dbReference type="Proteomes" id="UP000014216"/>
    </source>
</evidence>
<dbReference type="InterPro" id="IPR037257">
    <property type="entry name" value="T2SS_E_N_sf"/>
</dbReference>
<comment type="caution">
    <text evidence="10">The sequence shown here is derived from an EMBL/GenBank/DDBJ whole genome shotgun (WGS) entry which is preliminary data.</text>
</comment>
<dbReference type="InterPro" id="IPR013369">
    <property type="entry name" value="T2SS_GspE"/>
</dbReference>
<dbReference type="InterPro" id="IPR001482">
    <property type="entry name" value="T2SS/T4SS_dom"/>
</dbReference>
<dbReference type="Gene3D" id="3.30.450.90">
    <property type="match status" value="1"/>
</dbReference>
<evidence type="ECO:0000256" key="6">
    <source>
        <dbReference type="ARBA" id="ARBA00022967"/>
    </source>
</evidence>
<dbReference type="EC" id="7.4.2.8" evidence="7"/>
<evidence type="ECO:0000256" key="2">
    <source>
        <dbReference type="ARBA" id="ARBA00022448"/>
    </source>
</evidence>
<dbReference type="PATRIC" id="fig|1286635.3.peg.1115"/>
<evidence type="ECO:0000259" key="9">
    <source>
        <dbReference type="PROSITE" id="PS00662"/>
    </source>
</evidence>
<reference evidence="10 11" key="1">
    <citation type="journal article" date="2013" name="Genome Announc.">
        <title>Draft Genome Sequence of Desulfotignum phosphitoxidans DSM 13687 Strain FiPS-3.</title>
        <authorList>
            <person name="Poehlein A."/>
            <person name="Daniel R."/>
            <person name="Simeonova D.D."/>
        </authorList>
    </citation>
    <scope>NUCLEOTIDE SEQUENCE [LARGE SCALE GENOMIC DNA]</scope>
    <source>
        <strain evidence="10 11">DSM 13687</strain>
    </source>
</reference>
<keyword evidence="3" id="KW-0547">Nucleotide-binding</keyword>
<dbReference type="NCBIfam" id="TIGR02533">
    <property type="entry name" value="type_II_gspE"/>
    <property type="match status" value="1"/>
</dbReference>
<dbReference type="PANTHER" id="PTHR30258">
    <property type="entry name" value="TYPE II SECRETION SYSTEM PROTEIN GSPE-RELATED"/>
    <property type="match status" value="1"/>
</dbReference>
<protein>
    <recommendedName>
        <fullName evidence="7">protein-secreting ATPase</fullName>
        <ecNumber evidence="7">7.4.2.8</ecNumber>
    </recommendedName>
</protein>
<dbReference type="GO" id="GO:0015627">
    <property type="term" value="C:type II protein secretion system complex"/>
    <property type="evidence" value="ECO:0007669"/>
    <property type="project" value="InterPro"/>
</dbReference>
<dbReference type="GO" id="GO:0008564">
    <property type="term" value="F:protein-exporting ATPase activity"/>
    <property type="evidence" value="ECO:0007669"/>
    <property type="project" value="UniProtKB-EC"/>
</dbReference>
<name>S0G6Z3_9BACT</name>
<dbReference type="InterPro" id="IPR003593">
    <property type="entry name" value="AAA+_ATPase"/>
</dbReference>
<evidence type="ECO:0000256" key="4">
    <source>
        <dbReference type="ARBA" id="ARBA00022840"/>
    </source>
</evidence>
<comment type="catalytic activity">
    <reaction evidence="8">
        <text>ATP + H2O + cellular proteinSide 1 = ADP + phosphate + cellular proteinSide 2.</text>
        <dbReference type="EC" id="7.4.2.8"/>
    </reaction>
</comment>
<dbReference type="InterPro" id="IPR007831">
    <property type="entry name" value="T2SS_GspE_N"/>
</dbReference>
<proteinExistence type="inferred from homology"/>
<dbReference type="SUPFAM" id="SSF160246">
    <property type="entry name" value="EspE N-terminal domain-like"/>
    <property type="match status" value="1"/>
</dbReference>
<dbReference type="FunFam" id="3.40.50.300:FF:000398">
    <property type="entry name" value="Type IV pilus assembly ATPase PilB"/>
    <property type="match status" value="1"/>
</dbReference>
<evidence type="ECO:0000256" key="3">
    <source>
        <dbReference type="ARBA" id="ARBA00022741"/>
    </source>
</evidence>
<sequence length="565" mass="62497">MIHEFIHMLTAEWSFPPADADKLVAAYEKDKSALVDTVLAFKHVSEQDILNILGRIYQIPAVSALDVDHHDTTWTREISRSFLKKACMVPLIRKNAPPLIAVNDPSDLGPADDIAVCLNSPDYDLVLAPKHIILSAVNLLYDQSGDSASQMAEDMADNEYIIPDLEHTADLLEDVSDAPVIRLVNRMISQAVKAGASDIHIEPFQETLKIRYRIDGILYERLTPPKGIQASLISRIKVMAHMNIAEKRIPQDGRAQVRIGDQEIDIRISTVPTGYGERLVMRLLNKSGAFLTFAQFGLSPENMTRLDRIIRQNNGIVLVTGPTGSGKTTTLYAGLSEINSPDKNIITIEDPVEYNLTGISQIQVNPKTGVTFARGLRAIVRQDPDVVLVGEIRDIETAGIAIQSALTGHLVFSTLHTNDAAGAVTRLKNLGVEPYLISSSVNTIIAQRLVRILCPHCRREYRLTSADIQTLNINGQIQKDLMGKTVFKPLGCDRCFDTGYLGRQAIFEILELDEEIKTLILKTSEANQIREAAVKKGMVTLRQDGMLKVIQGVTSIKEVLRVTQE</sequence>
<dbReference type="EMBL" id="APJX01000002">
    <property type="protein sequence ID" value="EMS80456.1"/>
    <property type="molecule type" value="Genomic_DNA"/>
</dbReference>
<evidence type="ECO:0000256" key="7">
    <source>
        <dbReference type="ARBA" id="ARBA00024382"/>
    </source>
</evidence>
<organism evidence="10 11">
    <name type="scientific">Desulfotignum phosphitoxidans DSM 13687</name>
    <dbReference type="NCBI Taxonomy" id="1286635"/>
    <lineage>
        <taxon>Bacteria</taxon>
        <taxon>Pseudomonadati</taxon>
        <taxon>Thermodesulfobacteriota</taxon>
        <taxon>Desulfobacteria</taxon>
        <taxon>Desulfobacterales</taxon>
        <taxon>Desulfobacteraceae</taxon>
        <taxon>Desulfotignum</taxon>
    </lineage>
</organism>
<feature type="domain" description="Bacterial type II secretion system protein E" evidence="9">
    <location>
        <begin position="380"/>
        <end position="394"/>
    </location>
</feature>
<dbReference type="SMART" id="SM00382">
    <property type="entry name" value="AAA"/>
    <property type="match status" value="1"/>
</dbReference>
<dbReference type="InterPro" id="IPR027417">
    <property type="entry name" value="P-loop_NTPase"/>
</dbReference>
<evidence type="ECO:0000313" key="10">
    <source>
        <dbReference type="EMBL" id="EMS80456.1"/>
    </source>
</evidence>
<dbReference type="GO" id="GO:0005524">
    <property type="term" value="F:ATP binding"/>
    <property type="evidence" value="ECO:0007669"/>
    <property type="project" value="UniProtKB-KW"/>
</dbReference>
<dbReference type="PANTHER" id="PTHR30258:SF2">
    <property type="entry name" value="COMG OPERON PROTEIN 1"/>
    <property type="match status" value="1"/>
</dbReference>
<accession>S0G6Z3</accession>